<evidence type="ECO:0000313" key="1">
    <source>
        <dbReference type="EMBL" id="MDR6532774.1"/>
    </source>
</evidence>
<dbReference type="Proteomes" id="UP001262754">
    <property type="component" value="Unassembled WGS sequence"/>
</dbReference>
<name>A0ABU1N2V9_9CAUL</name>
<proteinExistence type="predicted"/>
<keyword evidence="2" id="KW-1185">Reference proteome</keyword>
<dbReference type="RefSeq" id="WP_163231090.1">
    <property type="nucleotide sequence ID" value="NZ_BMLD01000002.1"/>
</dbReference>
<protein>
    <submittedName>
        <fullName evidence="1">Uncharacterized protein</fullName>
    </submittedName>
</protein>
<evidence type="ECO:0000313" key="2">
    <source>
        <dbReference type="Proteomes" id="UP001262754"/>
    </source>
</evidence>
<dbReference type="EMBL" id="JAVDRL010000010">
    <property type="protein sequence ID" value="MDR6532774.1"/>
    <property type="molecule type" value="Genomic_DNA"/>
</dbReference>
<comment type="caution">
    <text evidence="1">The sequence shown here is derived from an EMBL/GenBank/DDBJ whole genome shotgun (WGS) entry which is preliminary data.</text>
</comment>
<sequence length="103" mass="11144">MDAPLYSRTGGYVEPRLAQAEFGVDAISVADLLRSDALLAVVEREVPGFGKMARTPRLYPTLTNVTLREMASFSFFAGVVKPGALERIDAGFRALPTDAWPGL</sequence>
<reference evidence="1 2" key="1">
    <citation type="submission" date="2023-07" db="EMBL/GenBank/DDBJ databases">
        <title>Sorghum-associated microbial communities from plants grown in Nebraska, USA.</title>
        <authorList>
            <person name="Schachtman D."/>
        </authorList>
    </citation>
    <scope>NUCLEOTIDE SEQUENCE [LARGE SCALE GENOMIC DNA]</scope>
    <source>
        <strain evidence="1 2">DS2154</strain>
    </source>
</reference>
<accession>A0ABU1N2V9</accession>
<gene>
    <name evidence="1" type="ORF">J2800_003534</name>
</gene>
<organism evidence="1 2">
    <name type="scientific">Caulobacter rhizosphaerae</name>
    <dbReference type="NCBI Taxonomy" id="2010972"/>
    <lineage>
        <taxon>Bacteria</taxon>
        <taxon>Pseudomonadati</taxon>
        <taxon>Pseudomonadota</taxon>
        <taxon>Alphaproteobacteria</taxon>
        <taxon>Caulobacterales</taxon>
        <taxon>Caulobacteraceae</taxon>
        <taxon>Caulobacter</taxon>
    </lineage>
</organism>